<dbReference type="EMBL" id="WTPW01001510">
    <property type="protein sequence ID" value="KAF0431399.1"/>
    <property type="molecule type" value="Genomic_DNA"/>
</dbReference>
<evidence type="ECO:0000256" key="3">
    <source>
        <dbReference type="ARBA" id="ARBA00022618"/>
    </source>
</evidence>
<evidence type="ECO:0000313" key="12">
    <source>
        <dbReference type="EMBL" id="KAF0431399.1"/>
    </source>
</evidence>
<evidence type="ECO:0000256" key="1">
    <source>
        <dbReference type="ARBA" id="ARBA00006379"/>
    </source>
</evidence>
<sequence length="247" mass="28536">MYSVANTENNNNKKITGISFTEINFNYEDINSYADIVKKSLTVKKQQWQNNLALEKSNIARHNEEIKSFEKKQKSLIATLDKEKKEINKLQTEVTNLKIEENTINERKNYLVMQIDAMKKEIQKKRDSIVAKQLSLEAQLSKNEPELKRFADRLAFTMEGTRDDAIAFTFTCIYENDSSQPCSFTLDVGDQIYTVLECNPPLEQIEELVSQLNSSRDFYTFVKRIRLAFRELARAASKSVGQPQPSQ</sequence>
<evidence type="ECO:0000256" key="5">
    <source>
        <dbReference type="ARBA" id="ARBA00022838"/>
    </source>
</evidence>
<dbReference type="GO" id="GO:0005634">
    <property type="term" value="C:nucleus"/>
    <property type="evidence" value="ECO:0007669"/>
    <property type="project" value="UniProtKB-SubCell"/>
</dbReference>
<dbReference type="OrthoDB" id="6353017at2759"/>
<dbReference type="GO" id="GO:0031262">
    <property type="term" value="C:Ndc80 complex"/>
    <property type="evidence" value="ECO:0007669"/>
    <property type="project" value="InterPro"/>
</dbReference>
<dbReference type="CDD" id="cd23784">
    <property type="entry name" value="RWD_Spc25"/>
    <property type="match status" value="1"/>
</dbReference>
<keyword evidence="3 9" id="KW-0132">Cell division</keyword>
<keyword evidence="2 9" id="KW-0158">Chromosome</keyword>
<dbReference type="Pfam" id="PF08234">
    <property type="entry name" value="Spindle_Spc25"/>
    <property type="match status" value="1"/>
</dbReference>
<keyword evidence="6 10" id="KW-0175">Coiled coil</keyword>
<dbReference type="GO" id="GO:0007059">
    <property type="term" value="P:chromosome segregation"/>
    <property type="evidence" value="ECO:0007669"/>
    <property type="project" value="InterPro"/>
</dbReference>
<organism evidence="12 13">
    <name type="scientific">Gigaspora margarita</name>
    <dbReference type="NCBI Taxonomy" id="4874"/>
    <lineage>
        <taxon>Eukaryota</taxon>
        <taxon>Fungi</taxon>
        <taxon>Fungi incertae sedis</taxon>
        <taxon>Mucoromycota</taxon>
        <taxon>Glomeromycotina</taxon>
        <taxon>Glomeromycetes</taxon>
        <taxon>Diversisporales</taxon>
        <taxon>Gigasporaceae</taxon>
        <taxon>Gigaspora</taxon>
    </lineage>
</organism>
<evidence type="ECO:0000256" key="7">
    <source>
        <dbReference type="ARBA" id="ARBA00023306"/>
    </source>
</evidence>
<keyword evidence="13" id="KW-1185">Reference proteome</keyword>
<accession>A0A8H4A4Z2</accession>
<evidence type="ECO:0000313" key="13">
    <source>
        <dbReference type="Proteomes" id="UP000439903"/>
    </source>
</evidence>
<dbReference type="InterPro" id="IPR045143">
    <property type="entry name" value="Spc25"/>
</dbReference>
<evidence type="ECO:0000256" key="6">
    <source>
        <dbReference type="ARBA" id="ARBA00023054"/>
    </source>
</evidence>
<dbReference type="InterPro" id="IPR013255">
    <property type="entry name" value="Spc25_C"/>
</dbReference>
<comment type="function">
    <text evidence="9">Acts as a component of the essential kinetochore-associated NDC80 complex, which is required for chromosome segregation and spindle checkpoint activity.</text>
</comment>
<feature type="domain" description="Chromosome segregation protein Spc25 C-terminal" evidence="11">
    <location>
        <begin position="161"/>
        <end position="230"/>
    </location>
</feature>
<keyword evidence="7 9" id="KW-0131">Cell cycle</keyword>
<dbReference type="Proteomes" id="UP000439903">
    <property type="component" value="Unassembled WGS sequence"/>
</dbReference>
<dbReference type="AlphaFoldDB" id="A0A8H4A4Z2"/>
<dbReference type="FunFam" id="3.30.457.50:FF:000001">
    <property type="entry name" value="Probable kinetochore protein spc25"/>
    <property type="match status" value="1"/>
</dbReference>
<dbReference type="PANTHER" id="PTHR14281:SF0">
    <property type="entry name" value="KINETOCHORE PROTEIN SPC25"/>
    <property type="match status" value="1"/>
</dbReference>
<keyword evidence="8 9" id="KW-0137">Centromere</keyword>
<keyword evidence="4 9" id="KW-0498">Mitosis</keyword>
<comment type="subcellular location">
    <subcellularLocation>
        <location evidence="9">Nucleus</location>
    </subcellularLocation>
    <subcellularLocation>
        <location evidence="9">Chromosome</location>
        <location evidence="9">Centromere</location>
        <location evidence="9">Kinetochore</location>
    </subcellularLocation>
</comment>
<feature type="coiled-coil region" evidence="10">
    <location>
        <begin position="45"/>
        <end position="107"/>
    </location>
</feature>
<evidence type="ECO:0000256" key="10">
    <source>
        <dbReference type="SAM" id="Coils"/>
    </source>
</evidence>
<evidence type="ECO:0000256" key="2">
    <source>
        <dbReference type="ARBA" id="ARBA00022454"/>
    </source>
</evidence>
<proteinExistence type="inferred from homology"/>
<dbReference type="PANTHER" id="PTHR14281">
    <property type="entry name" value="KINETOCHORE PROTEIN SPC25-RELATED"/>
    <property type="match status" value="1"/>
</dbReference>
<dbReference type="GO" id="GO:0051301">
    <property type="term" value="P:cell division"/>
    <property type="evidence" value="ECO:0007669"/>
    <property type="project" value="UniProtKB-UniRule"/>
</dbReference>
<evidence type="ECO:0000259" key="11">
    <source>
        <dbReference type="Pfam" id="PF08234"/>
    </source>
</evidence>
<protein>
    <recommendedName>
        <fullName evidence="9">Kinetochore protein SPC25</fullName>
    </recommendedName>
</protein>
<evidence type="ECO:0000256" key="8">
    <source>
        <dbReference type="ARBA" id="ARBA00023328"/>
    </source>
</evidence>
<dbReference type="Gene3D" id="3.30.457.50">
    <property type="entry name" value="Chromosome segregation protein Spc25"/>
    <property type="match status" value="1"/>
</dbReference>
<comment type="subunit">
    <text evidence="9">Component of the NDC80 complex.</text>
</comment>
<keyword evidence="5 9" id="KW-0995">Kinetochore</keyword>
<reference evidence="12 13" key="1">
    <citation type="journal article" date="2019" name="Environ. Microbiol.">
        <title>At the nexus of three kingdoms: the genome of the mycorrhizal fungus Gigaspora margarita provides insights into plant, endobacterial and fungal interactions.</title>
        <authorList>
            <person name="Venice F."/>
            <person name="Ghignone S."/>
            <person name="Salvioli di Fossalunga A."/>
            <person name="Amselem J."/>
            <person name="Novero M."/>
            <person name="Xianan X."/>
            <person name="Sedzielewska Toro K."/>
            <person name="Morin E."/>
            <person name="Lipzen A."/>
            <person name="Grigoriev I.V."/>
            <person name="Henrissat B."/>
            <person name="Martin F.M."/>
            <person name="Bonfante P."/>
        </authorList>
    </citation>
    <scope>NUCLEOTIDE SEQUENCE [LARGE SCALE GENOMIC DNA]</scope>
    <source>
        <strain evidence="12 13">BEG34</strain>
    </source>
</reference>
<evidence type="ECO:0000256" key="4">
    <source>
        <dbReference type="ARBA" id="ARBA00022776"/>
    </source>
</evidence>
<evidence type="ECO:0000256" key="9">
    <source>
        <dbReference type="RuleBase" id="RU367150"/>
    </source>
</evidence>
<gene>
    <name evidence="12" type="ORF">F8M41_005410</name>
</gene>
<keyword evidence="9" id="KW-0539">Nucleus</keyword>
<name>A0A8H4A4Z2_GIGMA</name>
<comment type="similarity">
    <text evidence="1 9">Belongs to the SPC25 family.</text>
</comment>
<comment type="caution">
    <text evidence="12">The sequence shown here is derived from an EMBL/GenBank/DDBJ whole genome shotgun (WGS) entry which is preliminary data.</text>
</comment>